<comment type="catalytic activity">
    <reaction evidence="13">
        <text>Preferential cleavage: (Ac)2-L-Lys-D-Ala-|-D-Ala. Also transpeptidation of peptidyl-alanyl moieties that are N-acyl substituents of D-alanine.</text>
        <dbReference type="EC" id="3.4.16.4"/>
    </reaction>
</comment>
<dbReference type="GO" id="GO:0006508">
    <property type="term" value="P:proteolysis"/>
    <property type="evidence" value="ECO:0007669"/>
    <property type="project" value="UniProtKB-KW"/>
</dbReference>
<dbReference type="GO" id="GO:0009252">
    <property type="term" value="P:peptidoglycan biosynthetic process"/>
    <property type="evidence" value="ECO:0007669"/>
    <property type="project" value="UniProtKB-KW"/>
</dbReference>
<dbReference type="GO" id="GO:0005886">
    <property type="term" value="C:plasma membrane"/>
    <property type="evidence" value="ECO:0007669"/>
    <property type="project" value="UniProtKB-SubCell"/>
</dbReference>
<comment type="subcellular location">
    <subcellularLocation>
        <location evidence="1">Cell membrane</location>
    </subcellularLocation>
</comment>
<organism evidence="19">
    <name type="scientific">Thermosporothrix sp. COM3</name>
    <dbReference type="NCBI Taxonomy" id="2490863"/>
    <lineage>
        <taxon>Bacteria</taxon>
        <taxon>Bacillati</taxon>
        <taxon>Chloroflexota</taxon>
        <taxon>Ktedonobacteria</taxon>
        <taxon>Ktedonobacterales</taxon>
        <taxon>Thermosporotrichaceae</taxon>
        <taxon>Thermosporothrix</taxon>
    </lineage>
</organism>
<feature type="domain" description="Glycosyl transferase family 51" evidence="18">
    <location>
        <begin position="314"/>
        <end position="495"/>
    </location>
</feature>
<dbReference type="InterPro" id="IPR012338">
    <property type="entry name" value="Beta-lactam/transpept-like"/>
</dbReference>
<feature type="region of interest" description="Disordered" evidence="15">
    <location>
        <begin position="1"/>
        <end position="196"/>
    </location>
</feature>
<keyword evidence="12" id="KW-0961">Cell wall biogenesis/degradation</keyword>
<dbReference type="GO" id="GO:0030288">
    <property type="term" value="C:outer membrane-bounded periplasmic space"/>
    <property type="evidence" value="ECO:0007669"/>
    <property type="project" value="TreeGrafter"/>
</dbReference>
<evidence type="ECO:0000256" key="8">
    <source>
        <dbReference type="ARBA" id="ARBA00022960"/>
    </source>
</evidence>
<evidence type="ECO:0000256" key="11">
    <source>
        <dbReference type="ARBA" id="ARBA00023268"/>
    </source>
</evidence>
<dbReference type="InterPro" id="IPR001460">
    <property type="entry name" value="PCN-bd_Tpept"/>
</dbReference>
<dbReference type="Pfam" id="PF00905">
    <property type="entry name" value="Transpeptidase"/>
    <property type="match status" value="1"/>
</dbReference>
<protein>
    <submittedName>
        <fullName evidence="19">Uncharacterized protein</fullName>
    </submittedName>
</protein>
<dbReference type="AlphaFoldDB" id="A0A455SS82"/>
<dbReference type="Gene3D" id="1.10.3810.10">
    <property type="entry name" value="Biosynthetic peptidoglycan transglycosylase-like"/>
    <property type="match status" value="1"/>
</dbReference>
<feature type="region of interest" description="Disordered" evidence="15">
    <location>
        <begin position="923"/>
        <end position="950"/>
    </location>
</feature>
<keyword evidence="10 16" id="KW-0472">Membrane</keyword>
<evidence type="ECO:0000256" key="4">
    <source>
        <dbReference type="ARBA" id="ARBA00022670"/>
    </source>
</evidence>
<evidence type="ECO:0000256" key="1">
    <source>
        <dbReference type="ARBA" id="ARBA00004236"/>
    </source>
</evidence>
<dbReference type="SUPFAM" id="SSF56601">
    <property type="entry name" value="beta-lactamase/transpeptidase-like"/>
    <property type="match status" value="1"/>
</dbReference>
<reference evidence="19" key="1">
    <citation type="submission" date="2018-12" db="EMBL/GenBank/DDBJ databases">
        <title>Novel natural products biosynthetic potential of the class Ktedonobacteria.</title>
        <authorList>
            <person name="Zheng Y."/>
            <person name="Saitou A."/>
            <person name="Wang C.M."/>
            <person name="Toyoda A."/>
            <person name="Minakuchi Y."/>
            <person name="Sekiguchi Y."/>
            <person name="Ueda K."/>
            <person name="Takano H."/>
            <person name="Sakai Y."/>
            <person name="Yokota A."/>
            <person name="Yabe S."/>
        </authorList>
    </citation>
    <scope>NUCLEOTIDE SEQUENCE</scope>
    <source>
        <strain evidence="19">COM3</strain>
    </source>
</reference>
<keyword evidence="2" id="KW-1003">Cell membrane</keyword>
<dbReference type="GO" id="GO:0008360">
    <property type="term" value="P:regulation of cell shape"/>
    <property type="evidence" value="ECO:0007669"/>
    <property type="project" value="UniProtKB-KW"/>
</dbReference>
<evidence type="ECO:0000256" key="14">
    <source>
        <dbReference type="ARBA" id="ARBA00049902"/>
    </source>
</evidence>
<sequence length="973" mass="107356">MSDGKQHQNIDPEEVAKRRGEKAARTGPYGKQDIVEKEKDDRQAHFQENSETPKVRDDGKGEEGESEETSVKEPQALPVEASSLNVDEDVKETRPAVQSEQNKAQSHHDQRNPKDVEALTSRKDGHPSAKEEGSGEETEKERTPSAALSDDAHSGLTEPALPSIRKSELSTKSGPPEVSKTARDGQKARKRTGALSPASRLDMDAFVLPPLPENASARERARWQRKRKILLRHISRKHMRDERNRAANRLRKAALTLVSTLLAIVVIFTALSGTGAFLGYRFYMSTEEKYQGTVTTLFDLVPKDNLKMYDRNNTLIGQLQDQGFHTYVKFDGISKDLINATVAIEDKDFWENPGVDVLRIVQAALQNLRSGRVVQGGSTITQQLIKKLIVGDKVSPFRKLEEIVLTPQVNSNYSKRDIMELYLNTIYYGNMAYGIDAAAYIYFGLEDKPGLPASKQLSLAQAAMLAGLPQGGDLLNPRYHPESAMKRMELVLNSMVSQGYITKVQALEAEKEAQKPDFVKWPKNGLKNRAPHFFYYVLRELQQKYKLKPEELSLSGLNVYTTLDLKLQEKVQKAMLAHTDDLKQYGISNAAAVLIEPKTGAIRTLLGSLDYNNEAIGGQFDVATMGMRQPGSSFKPYVYATAFEKFNASPGQAVADVETTFDLPSGPFEPGNYDEKFHGHMTIRCALQNSLNIPAVRTLDHLGVDEAMKKVDAMGIQHEGYPGLSMVLGGLEVNMLDHVSAFGTFANQGVHVPHYVIEKVVHSGSGKVEQHAREKGQRIFSPQIAYMITNVLSDNKARIPQMLDCNVLELYSNSQQECLAGDRGVVRPAAAKTGTTNNFKDNWTLGYTTDYVLGVWTGNNDGHPMAEGATGLVGAAPIWHDAMLAVNADKPIRDFPKPPGLVTATVTYPDGVRSTDLYLEGKVPDSFKGGAPAPSPTAKPGEKTKPAPQVQPYCPSSFNYAFPPTNTNADGWW</sequence>
<dbReference type="InterPro" id="IPR023346">
    <property type="entry name" value="Lysozyme-like_dom_sf"/>
</dbReference>
<evidence type="ECO:0000256" key="3">
    <source>
        <dbReference type="ARBA" id="ARBA00022645"/>
    </source>
</evidence>
<keyword evidence="3" id="KW-0121">Carboxypeptidase</keyword>
<evidence type="ECO:0000259" key="17">
    <source>
        <dbReference type="Pfam" id="PF00905"/>
    </source>
</evidence>
<feature type="domain" description="Penicillin-binding protein transpeptidase" evidence="17">
    <location>
        <begin position="591"/>
        <end position="849"/>
    </location>
</feature>
<comment type="catalytic activity">
    <reaction evidence="14">
        <text>[GlcNAc-(1-&gt;4)-Mur2Ac(oyl-L-Ala-gamma-D-Glu-L-Lys-D-Ala-D-Ala)](n)-di-trans,octa-cis-undecaprenyl diphosphate + beta-D-GlcNAc-(1-&gt;4)-Mur2Ac(oyl-L-Ala-gamma-D-Glu-L-Lys-D-Ala-D-Ala)-di-trans,octa-cis-undecaprenyl diphosphate = [GlcNAc-(1-&gt;4)-Mur2Ac(oyl-L-Ala-gamma-D-Glu-L-Lys-D-Ala-D-Ala)](n+1)-di-trans,octa-cis-undecaprenyl diphosphate + di-trans,octa-cis-undecaprenyl diphosphate + H(+)</text>
        <dbReference type="Rhea" id="RHEA:23708"/>
        <dbReference type="Rhea" id="RHEA-COMP:9602"/>
        <dbReference type="Rhea" id="RHEA-COMP:9603"/>
        <dbReference type="ChEBI" id="CHEBI:15378"/>
        <dbReference type="ChEBI" id="CHEBI:58405"/>
        <dbReference type="ChEBI" id="CHEBI:60033"/>
        <dbReference type="ChEBI" id="CHEBI:78435"/>
        <dbReference type="EC" id="2.4.99.28"/>
    </reaction>
</comment>
<feature type="compositionally biased region" description="Basic and acidic residues" evidence="15">
    <location>
        <begin position="51"/>
        <end position="63"/>
    </location>
</feature>
<keyword evidence="5" id="KW-0328">Glycosyltransferase</keyword>
<proteinExistence type="predicted"/>
<dbReference type="GO" id="GO:0008955">
    <property type="term" value="F:peptidoglycan glycosyltransferase activity"/>
    <property type="evidence" value="ECO:0007669"/>
    <property type="project" value="UniProtKB-EC"/>
</dbReference>
<keyword evidence="6" id="KW-0808">Transferase</keyword>
<keyword evidence="7" id="KW-0378">Hydrolase</keyword>
<evidence type="ECO:0000256" key="5">
    <source>
        <dbReference type="ARBA" id="ARBA00022676"/>
    </source>
</evidence>
<evidence type="ECO:0000256" key="13">
    <source>
        <dbReference type="ARBA" id="ARBA00034000"/>
    </source>
</evidence>
<dbReference type="GO" id="GO:0009002">
    <property type="term" value="F:serine-type D-Ala-D-Ala carboxypeptidase activity"/>
    <property type="evidence" value="ECO:0007669"/>
    <property type="project" value="UniProtKB-EC"/>
</dbReference>
<evidence type="ECO:0000256" key="12">
    <source>
        <dbReference type="ARBA" id="ARBA00023316"/>
    </source>
</evidence>
<keyword evidence="9" id="KW-0573">Peptidoglycan synthesis</keyword>
<dbReference type="PANTHER" id="PTHR32282:SF11">
    <property type="entry name" value="PENICILLIN-BINDING PROTEIN 1B"/>
    <property type="match status" value="1"/>
</dbReference>
<keyword evidence="16" id="KW-0812">Transmembrane</keyword>
<feature type="compositionally biased region" description="Basic and acidic residues" evidence="15">
    <location>
        <begin position="1"/>
        <end position="24"/>
    </location>
</feature>
<dbReference type="InterPro" id="IPR036950">
    <property type="entry name" value="PBP_transglycosylase"/>
</dbReference>
<keyword evidence="16" id="KW-1133">Transmembrane helix</keyword>
<feature type="compositionally biased region" description="Basic and acidic residues" evidence="15">
    <location>
        <begin position="33"/>
        <end position="45"/>
    </location>
</feature>
<evidence type="ECO:0000313" key="19">
    <source>
        <dbReference type="EMBL" id="BBH89971.1"/>
    </source>
</evidence>
<evidence type="ECO:0000259" key="18">
    <source>
        <dbReference type="Pfam" id="PF00912"/>
    </source>
</evidence>
<feature type="compositionally biased region" description="Basic and acidic residues" evidence="15">
    <location>
        <begin position="106"/>
        <end position="143"/>
    </location>
</feature>
<evidence type="ECO:0000256" key="6">
    <source>
        <dbReference type="ARBA" id="ARBA00022679"/>
    </source>
</evidence>
<name>A0A455SS82_9CHLR</name>
<evidence type="ECO:0000256" key="2">
    <source>
        <dbReference type="ARBA" id="ARBA00022475"/>
    </source>
</evidence>
<accession>A0A455SS82</accession>
<dbReference type="Gene3D" id="3.40.710.10">
    <property type="entry name" value="DD-peptidase/beta-lactamase superfamily"/>
    <property type="match status" value="1"/>
</dbReference>
<evidence type="ECO:0000256" key="16">
    <source>
        <dbReference type="SAM" id="Phobius"/>
    </source>
</evidence>
<dbReference type="PANTHER" id="PTHR32282">
    <property type="entry name" value="BINDING PROTEIN TRANSPEPTIDASE, PUTATIVE-RELATED"/>
    <property type="match status" value="1"/>
</dbReference>
<dbReference type="GO" id="GO:0008658">
    <property type="term" value="F:penicillin binding"/>
    <property type="evidence" value="ECO:0007669"/>
    <property type="project" value="InterPro"/>
</dbReference>
<evidence type="ECO:0000256" key="9">
    <source>
        <dbReference type="ARBA" id="ARBA00022984"/>
    </source>
</evidence>
<evidence type="ECO:0000256" key="10">
    <source>
        <dbReference type="ARBA" id="ARBA00023136"/>
    </source>
</evidence>
<evidence type="ECO:0000256" key="7">
    <source>
        <dbReference type="ARBA" id="ARBA00022801"/>
    </source>
</evidence>
<dbReference type="EMBL" id="AP019376">
    <property type="protein sequence ID" value="BBH89971.1"/>
    <property type="molecule type" value="Genomic_DNA"/>
</dbReference>
<dbReference type="InterPro" id="IPR050396">
    <property type="entry name" value="Glycosyltr_51/Transpeptidase"/>
</dbReference>
<keyword evidence="11" id="KW-0511">Multifunctional enzyme</keyword>
<dbReference type="GO" id="GO:0071555">
    <property type="term" value="P:cell wall organization"/>
    <property type="evidence" value="ECO:0007669"/>
    <property type="project" value="UniProtKB-KW"/>
</dbReference>
<dbReference type="InterPro" id="IPR001264">
    <property type="entry name" value="Glyco_trans_51"/>
</dbReference>
<dbReference type="SUPFAM" id="SSF53955">
    <property type="entry name" value="Lysozyme-like"/>
    <property type="match status" value="1"/>
</dbReference>
<evidence type="ECO:0000256" key="15">
    <source>
        <dbReference type="SAM" id="MobiDB-lite"/>
    </source>
</evidence>
<dbReference type="Pfam" id="PF00912">
    <property type="entry name" value="Transgly"/>
    <property type="match status" value="1"/>
</dbReference>
<feature type="transmembrane region" description="Helical" evidence="16">
    <location>
        <begin position="253"/>
        <end position="280"/>
    </location>
</feature>
<keyword evidence="4" id="KW-0645">Protease</keyword>
<gene>
    <name evidence="19" type="ORF">KTC_47220</name>
</gene>
<keyword evidence="8" id="KW-0133">Cell shape</keyword>